<keyword evidence="7" id="KW-1185">Reference proteome</keyword>
<dbReference type="InterPro" id="IPR029787">
    <property type="entry name" value="Nucleotide_cyclase"/>
</dbReference>
<evidence type="ECO:0000256" key="4">
    <source>
        <dbReference type="PROSITE-ProRule" id="PRU00169"/>
    </source>
</evidence>
<dbReference type="SUPFAM" id="SSF52172">
    <property type="entry name" value="CheY-like"/>
    <property type="match status" value="1"/>
</dbReference>
<name>A0A097AQY6_THEKI</name>
<organism evidence="6 7">
    <name type="scientific">Thermoanaerobacter kivui</name>
    <name type="common">Acetogenium kivui</name>
    <dbReference type="NCBI Taxonomy" id="2325"/>
    <lineage>
        <taxon>Bacteria</taxon>
        <taxon>Bacillati</taxon>
        <taxon>Bacillota</taxon>
        <taxon>Clostridia</taxon>
        <taxon>Thermoanaerobacterales</taxon>
        <taxon>Thermoanaerobacteraceae</taxon>
        <taxon>Thermoanaerobacter</taxon>
    </lineage>
</organism>
<dbReference type="HOGENOM" id="CLU_1045584_0_0_9"/>
<comment type="function">
    <text evidence="3">May play the central regulatory role in sporulation. It may be an element of the effector pathway responsible for the activation of sporulation genes in response to nutritional stress. Spo0A may act in concert with spo0H (a sigma factor) to control the expression of some genes that are critical to the sporulation process.</text>
</comment>
<dbReference type="PROSITE" id="PS50110">
    <property type="entry name" value="RESPONSE_REGULATORY"/>
    <property type="match status" value="1"/>
</dbReference>
<evidence type="ECO:0000256" key="1">
    <source>
        <dbReference type="ARBA" id="ARBA00018672"/>
    </source>
</evidence>
<dbReference type="eggNOG" id="COG3706">
    <property type="taxonomic scope" value="Bacteria"/>
</dbReference>
<evidence type="ECO:0000259" key="5">
    <source>
        <dbReference type="PROSITE" id="PS50110"/>
    </source>
</evidence>
<protein>
    <recommendedName>
        <fullName evidence="1">Stage 0 sporulation protein A homolog</fullName>
    </recommendedName>
</protein>
<dbReference type="SMART" id="SM00448">
    <property type="entry name" value="REC"/>
    <property type="match status" value="1"/>
</dbReference>
<dbReference type="PANTHER" id="PTHR44591:SF3">
    <property type="entry name" value="RESPONSE REGULATORY DOMAIN-CONTAINING PROTEIN"/>
    <property type="match status" value="1"/>
</dbReference>
<dbReference type="SUPFAM" id="SSF55073">
    <property type="entry name" value="Nucleotide cyclase"/>
    <property type="match status" value="1"/>
</dbReference>
<accession>A0A097AQY6</accession>
<dbReference type="OrthoDB" id="37094at2"/>
<dbReference type="InterPro" id="IPR001789">
    <property type="entry name" value="Sig_transdc_resp-reg_receiver"/>
</dbReference>
<feature type="modified residue" description="4-aspartylphosphate" evidence="4">
    <location>
        <position position="60"/>
    </location>
</feature>
<dbReference type="KEGG" id="tki:TKV_c10620"/>
<dbReference type="Pfam" id="PF00072">
    <property type="entry name" value="Response_reg"/>
    <property type="match status" value="1"/>
</dbReference>
<sequence length="266" mass="30252">MEERKNSKSILIIDDSVLIRFMAKNILEAEGYDVETAATAEEAILKVKNKEKLFDLIIVDINLPNQNGFEFIQKLKSQAEYKNIPVMILSADATPLSIREAVEVGAVEYFIKPFKAAELVKRVVKLIEYVKEEDHYPELKELLKKEINRAKRGNENLSLVLTQCNGKVKIEISKIAEQLKNKLRDIDTVFEVDKNTLALILPVTGADGAAVVIKKLKDKLPGKWYFHISTYPDNGKNEEELINFAKENLMKEESNSKQETAETKEI</sequence>
<keyword evidence="2 4" id="KW-0597">Phosphoprotein</keyword>
<dbReference type="EMBL" id="CP009170">
    <property type="protein sequence ID" value="AIS52236.1"/>
    <property type="molecule type" value="Genomic_DNA"/>
</dbReference>
<evidence type="ECO:0000313" key="6">
    <source>
        <dbReference type="EMBL" id="AIS52236.1"/>
    </source>
</evidence>
<dbReference type="AlphaFoldDB" id="A0A097AQY6"/>
<evidence type="ECO:0000313" key="7">
    <source>
        <dbReference type="Proteomes" id="UP000029669"/>
    </source>
</evidence>
<dbReference type="STRING" id="2325.TKV_c10620"/>
<dbReference type="GO" id="GO:0000160">
    <property type="term" value="P:phosphorelay signal transduction system"/>
    <property type="evidence" value="ECO:0007669"/>
    <property type="project" value="InterPro"/>
</dbReference>
<evidence type="ECO:0000256" key="3">
    <source>
        <dbReference type="ARBA" id="ARBA00024867"/>
    </source>
</evidence>
<dbReference type="Gene3D" id="3.40.50.2300">
    <property type="match status" value="1"/>
</dbReference>
<dbReference type="RefSeq" id="WP_049685021.1">
    <property type="nucleotide sequence ID" value="NZ_CP009170.1"/>
</dbReference>
<dbReference type="InterPro" id="IPR011006">
    <property type="entry name" value="CheY-like_superfamily"/>
</dbReference>
<dbReference type="Proteomes" id="UP000029669">
    <property type="component" value="Chromosome"/>
</dbReference>
<dbReference type="InterPro" id="IPR050595">
    <property type="entry name" value="Bact_response_regulator"/>
</dbReference>
<dbReference type="PANTHER" id="PTHR44591">
    <property type="entry name" value="STRESS RESPONSE REGULATOR PROTEIN 1"/>
    <property type="match status" value="1"/>
</dbReference>
<reference evidence="7" key="1">
    <citation type="journal article" date="2015" name="Genome Announc.">
        <title>Whole-Genome Sequences of 80 Environmental and Clinical Isolates of Burkholderia pseudomallei.</title>
        <authorList>
            <person name="Johnson S.L."/>
            <person name="Baker A.L."/>
            <person name="Chain P.S."/>
            <person name="Currie B.J."/>
            <person name="Daligault H.E."/>
            <person name="Davenport K.W."/>
            <person name="Davis C.B."/>
            <person name="Inglis T.J."/>
            <person name="Kaestli M."/>
            <person name="Koren S."/>
            <person name="Mayo M."/>
            <person name="Merritt A.J."/>
            <person name="Price E.P."/>
            <person name="Sarovich D.S."/>
            <person name="Warner J."/>
            <person name="Rosovitz M.J."/>
        </authorList>
    </citation>
    <scope>NUCLEOTIDE SEQUENCE [LARGE SCALE GENOMIC DNA]</scope>
    <source>
        <strain evidence="7">DSM 2030</strain>
    </source>
</reference>
<feature type="domain" description="Response regulatory" evidence="5">
    <location>
        <begin position="9"/>
        <end position="127"/>
    </location>
</feature>
<proteinExistence type="predicted"/>
<gene>
    <name evidence="6" type="ORF">TKV_c10620</name>
</gene>
<evidence type="ECO:0000256" key="2">
    <source>
        <dbReference type="ARBA" id="ARBA00022553"/>
    </source>
</evidence>